<dbReference type="KEGG" id="dhy:DESAM_20610"/>
<protein>
    <submittedName>
        <fullName evidence="1">Uncharacterized protein</fullName>
    </submittedName>
</protein>
<organism evidence="1 2">
    <name type="scientific">Maridesulfovibrio hydrothermalis AM13 = DSM 14728</name>
    <dbReference type="NCBI Taxonomy" id="1121451"/>
    <lineage>
        <taxon>Bacteria</taxon>
        <taxon>Pseudomonadati</taxon>
        <taxon>Thermodesulfobacteriota</taxon>
        <taxon>Desulfovibrionia</taxon>
        <taxon>Desulfovibrionales</taxon>
        <taxon>Desulfovibrionaceae</taxon>
        <taxon>Maridesulfovibrio</taxon>
    </lineage>
</organism>
<keyword evidence="2" id="KW-1185">Reference proteome</keyword>
<name>L0R9L3_9BACT</name>
<proteinExistence type="predicted"/>
<dbReference type="HOGENOM" id="CLU_3308499_0_0_7"/>
<dbReference type="AlphaFoldDB" id="L0R9L3"/>
<sequence>MTILNCSELKKTISSIIKTLTNTHTKQTCYEKVYIKTQK</sequence>
<reference evidence="1 2" key="1">
    <citation type="submission" date="2012-10" db="EMBL/GenBank/DDBJ databases">
        <authorList>
            <person name="Genoscope - CEA"/>
        </authorList>
    </citation>
    <scope>NUCLEOTIDE SEQUENCE [LARGE SCALE GENOMIC DNA]</scope>
    <source>
        <strain evidence="2">AM13 / DSM 14728</strain>
    </source>
</reference>
<accession>L0R9L3</accession>
<gene>
    <name evidence="1" type="ORF">DESAM_20610</name>
</gene>
<evidence type="ECO:0000313" key="2">
    <source>
        <dbReference type="Proteomes" id="UP000010808"/>
    </source>
</evidence>
<dbReference type="Proteomes" id="UP000010808">
    <property type="component" value="Chromosome"/>
</dbReference>
<dbReference type="EMBL" id="FO203522">
    <property type="protein sequence ID" value="CCO22897.1"/>
    <property type="molecule type" value="Genomic_DNA"/>
</dbReference>
<evidence type="ECO:0000313" key="1">
    <source>
        <dbReference type="EMBL" id="CCO22897.1"/>
    </source>
</evidence>